<accession>A0A9D3LV19</accession>
<keyword evidence="2" id="KW-1185">Reference proteome</keyword>
<sequence length="136" mass="15255">MLAEMMQSKCPQIWSQDCQSRAEKLMLLDRLRQQEASLMEYVLQSSAPLLEDPRFLPRVSACQAAASGLQAELLELDQELERQRPLLARLRGRRSLSLPSTGRCRTCPASPRSTASPCPATCSPSGRPWLCGRRRI</sequence>
<evidence type="ECO:0000313" key="2">
    <source>
        <dbReference type="Proteomes" id="UP001044222"/>
    </source>
</evidence>
<reference evidence="1" key="1">
    <citation type="submission" date="2021-01" db="EMBL/GenBank/DDBJ databases">
        <title>A chromosome-scale assembly of European eel, Anguilla anguilla.</title>
        <authorList>
            <person name="Henkel C."/>
            <person name="Jong-Raadsen S.A."/>
            <person name="Dufour S."/>
            <person name="Weltzien F.-A."/>
            <person name="Palstra A.P."/>
            <person name="Pelster B."/>
            <person name="Spaink H.P."/>
            <person name="Van Den Thillart G.E."/>
            <person name="Jansen H."/>
            <person name="Zahm M."/>
            <person name="Klopp C."/>
            <person name="Cedric C."/>
            <person name="Louis A."/>
            <person name="Berthelot C."/>
            <person name="Parey E."/>
            <person name="Roest Crollius H."/>
            <person name="Montfort J."/>
            <person name="Robinson-Rechavi M."/>
            <person name="Bucao C."/>
            <person name="Bouchez O."/>
            <person name="Gislard M."/>
            <person name="Lluch J."/>
            <person name="Milhes M."/>
            <person name="Lampietro C."/>
            <person name="Lopez Roques C."/>
            <person name="Donnadieu C."/>
            <person name="Braasch I."/>
            <person name="Desvignes T."/>
            <person name="Postlethwait J."/>
            <person name="Bobe J."/>
            <person name="Guiguen Y."/>
            <person name="Dirks R."/>
        </authorList>
    </citation>
    <scope>NUCLEOTIDE SEQUENCE</scope>
    <source>
        <strain evidence="1">Tag_6206</strain>
        <tissue evidence="1">Liver</tissue>
    </source>
</reference>
<proteinExistence type="predicted"/>
<dbReference type="AlphaFoldDB" id="A0A9D3LV19"/>
<name>A0A9D3LV19_ANGAN</name>
<organism evidence="1 2">
    <name type="scientific">Anguilla anguilla</name>
    <name type="common">European freshwater eel</name>
    <name type="synonym">Muraena anguilla</name>
    <dbReference type="NCBI Taxonomy" id="7936"/>
    <lineage>
        <taxon>Eukaryota</taxon>
        <taxon>Metazoa</taxon>
        <taxon>Chordata</taxon>
        <taxon>Craniata</taxon>
        <taxon>Vertebrata</taxon>
        <taxon>Euteleostomi</taxon>
        <taxon>Actinopterygii</taxon>
        <taxon>Neopterygii</taxon>
        <taxon>Teleostei</taxon>
        <taxon>Anguilliformes</taxon>
        <taxon>Anguillidae</taxon>
        <taxon>Anguilla</taxon>
    </lineage>
</organism>
<comment type="caution">
    <text evidence="1">The sequence shown here is derived from an EMBL/GenBank/DDBJ whole genome shotgun (WGS) entry which is preliminary data.</text>
</comment>
<protein>
    <submittedName>
        <fullName evidence="1">Uncharacterized protein</fullName>
    </submittedName>
</protein>
<evidence type="ECO:0000313" key="1">
    <source>
        <dbReference type="EMBL" id="KAG5837556.1"/>
    </source>
</evidence>
<gene>
    <name evidence="1" type="ORF">ANANG_G00240600</name>
</gene>
<dbReference type="EMBL" id="JAFIRN010000013">
    <property type="protein sequence ID" value="KAG5837556.1"/>
    <property type="molecule type" value="Genomic_DNA"/>
</dbReference>
<dbReference type="Proteomes" id="UP001044222">
    <property type="component" value="Chromosome 13"/>
</dbReference>